<gene>
    <name evidence="2" type="ORF">DL762_003253</name>
</gene>
<evidence type="ECO:0000313" key="2">
    <source>
        <dbReference type="EMBL" id="RYO89362.1"/>
    </source>
</evidence>
<comment type="caution">
    <text evidence="2">The sequence shown here is derived from an EMBL/GenBank/DDBJ whole genome shotgun (WGS) entry which is preliminary data.</text>
</comment>
<proteinExistence type="predicted"/>
<organism evidence="2 3">
    <name type="scientific">Monosporascus cannonballus</name>
    <dbReference type="NCBI Taxonomy" id="155416"/>
    <lineage>
        <taxon>Eukaryota</taxon>
        <taxon>Fungi</taxon>
        <taxon>Dikarya</taxon>
        <taxon>Ascomycota</taxon>
        <taxon>Pezizomycotina</taxon>
        <taxon>Sordariomycetes</taxon>
        <taxon>Xylariomycetidae</taxon>
        <taxon>Xylariales</taxon>
        <taxon>Xylariales incertae sedis</taxon>
        <taxon>Monosporascus</taxon>
    </lineage>
</organism>
<name>A0ABY0HB37_9PEZI</name>
<feature type="compositionally biased region" description="Polar residues" evidence="1">
    <location>
        <begin position="141"/>
        <end position="151"/>
    </location>
</feature>
<feature type="compositionally biased region" description="Low complexity" evidence="1">
    <location>
        <begin position="42"/>
        <end position="60"/>
    </location>
</feature>
<feature type="region of interest" description="Disordered" evidence="1">
    <location>
        <begin position="1"/>
        <end position="60"/>
    </location>
</feature>
<keyword evidence="3" id="KW-1185">Reference proteome</keyword>
<evidence type="ECO:0008006" key="4">
    <source>
        <dbReference type="Google" id="ProtNLM"/>
    </source>
</evidence>
<accession>A0ABY0HB37</accession>
<evidence type="ECO:0000313" key="3">
    <source>
        <dbReference type="Proteomes" id="UP000294003"/>
    </source>
</evidence>
<sequence length="591" mass="64910">MRPKRQAALPVESSWRMVEGGENDSFDTSIVQDPYEDDPIMSSGPSQISSSSQGLSDASQDSISSIAYRADDERLITRVPFQPSLASARHASADKEKTPVQELRYPTLDAESPSHSSAHSSRTIRPPTEGPQQPVRRRIYNGQTANLNPQMRSAAARQRPGGYEPDVPGQGQRPTPSERFTSAAPEVLFDIAAWCISILGMALRYAKWPLALLLAVYITIGTGMVFKNMITESISTTLSPLCRIPGASFVDLPFCPKFPPGPGEGTQVEFDGLMAAQSDFEKVLEDSAAGVSLPMEMKRSEASVRDLRTMVKFSELPNRIELVGEFDQYIETIRQTADDLQVFNTHVGSAVDSVISINRWTSRFIDSVAASREANDNLLARWSGWLWAPFQPVVFDEQFLLDKYVEHTALVSDKIASLILEAQAALRQLRQAEGHLQLIHEHVQRGRNEASAERAEVLWTLWTLVGGNNRRLHNLGAQLQLLRQIELQRGAAVAQLVQLVHDLGDIQSKLSDLRDRVAAPELVGVGSGGGSGSGSGRGVRGGGIPLIVHIETINAGVERLEAARSRIRAEENERLQQALVRTRGESRMIEG</sequence>
<protein>
    <recommendedName>
        <fullName evidence="4">SUN domain-containing protein</fullName>
    </recommendedName>
</protein>
<dbReference type="Proteomes" id="UP000294003">
    <property type="component" value="Unassembled WGS sequence"/>
</dbReference>
<evidence type="ECO:0000256" key="1">
    <source>
        <dbReference type="SAM" id="MobiDB-lite"/>
    </source>
</evidence>
<reference evidence="2 3" key="1">
    <citation type="submission" date="2018-06" db="EMBL/GenBank/DDBJ databases">
        <title>Complete Genomes of Monosporascus.</title>
        <authorList>
            <person name="Robinson A.J."/>
            <person name="Natvig D.O."/>
        </authorList>
    </citation>
    <scope>NUCLEOTIDE SEQUENCE [LARGE SCALE GENOMIC DNA]</scope>
    <source>
        <strain evidence="2 3">CBS 609.92</strain>
    </source>
</reference>
<feature type="region of interest" description="Disordered" evidence="1">
    <location>
        <begin position="77"/>
        <end position="178"/>
    </location>
</feature>
<dbReference type="EMBL" id="QJNS01000074">
    <property type="protein sequence ID" value="RYO89362.1"/>
    <property type="molecule type" value="Genomic_DNA"/>
</dbReference>